<feature type="compositionally biased region" description="Low complexity" evidence="1">
    <location>
        <begin position="1633"/>
        <end position="1652"/>
    </location>
</feature>
<feature type="region of interest" description="Disordered" evidence="1">
    <location>
        <begin position="1229"/>
        <end position="1276"/>
    </location>
</feature>
<feature type="region of interest" description="Disordered" evidence="1">
    <location>
        <begin position="937"/>
        <end position="967"/>
    </location>
</feature>
<feature type="region of interest" description="Disordered" evidence="1">
    <location>
        <begin position="335"/>
        <end position="361"/>
    </location>
</feature>
<protein>
    <recommendedName>
        <fullName evidence="3">Nucleoside phosphorylase domain-containing protein</fullName>
    </recommendedName>
</protein>
<evidence type="ECO:0000256" key="1">
    <source>
        <dbReference type="SAM" id="MobiDB-lite"/>
    </source>
</evidence>
<dbReference type="EnsemblMetazoa" id="Aqu2.1.27433_001">
    <property type="protein sequence ID" value="Aqu2.1.27433_001"/>
    <property type="gene ID" value="Aqu2.1.27433"/>
</dbReference>
<dbReference type="SUPFAM" id="SSF53167">
    <property type="entry name" value="Purine and uridine phosphorylases"/>
    <property type="match status" value="1"/>
</dbReference>
<feature type="region of interest" description="Disordered" evidence="1">
    <location>
        <begin position="1630"/>
        <end position="1657"/>
    </location>
</feature>
<keyword evidence="2" id="KW-0812">Transmembrane</keyword>
<dbReference type="GO" id="GO:0005829">
    <property type="term" value="C:cytosol"/>
    <property type="evidence" value="ECO:0007669"/>
    <property type="project" value="TreeGrafter"/>
</dbReference>
<dbReference type="GO" id="GO:0008930">
    <property type="term" value="F:methylthioadenosine nucleosidase activity"/>
    <property type="evidence" value="ECO:0007669"/>
    <property type="project" value="TreeGrafter"/>
</dbReference>
<sequence length="2334" mass="263990">MIDVSQWRASIGLWNYCQAAFSRPANGRHSHSFKAAVDSKSDSTTSGEKTSKLPAALSLIAFLLLLLFLSLSLLRRILMIPPTGNCYQVQYTTGVTVTDTNYLQLVVLPGGSSSNLIYNDLYLIVCLHMLLLLSGDVELNPGPIVTDKELTMAAVTQIFGSSAHCYMLIGTGLNVNVSDLLLPVKPHTNLHLVFQRWFDADRDVNWDTLIKLCDNYPDQLGKAKSNLLAYIEEKVHVEDLKKLGALDKWMTTGSVDLTVTRVNMLGVPGAGKTCAQLLLLGEDAPTEGVNDSTEIACPTVRAVAADDESKKWKQITRDELLEGLAADLIEASHEKIEDSGTDAVPSDGTDQSQASSVTKDSASLKQIEDGVDFYSEKVIQEILAKDPKGIHLKRHWLYVIDSGGQPAYQELLPLFTRAASLNIITLDLSKPLDDELDMMYRADGKYFLCRSKSTQLASFQSAVSTAANFKSLHISCITKAHRHSMHLVLGTHYDEIKGDTLRTYEADLNSAISSLQPYLKDRIITTAKDSIIFPVNTVAESKEERDKYRKEVCQAIWMDGSDASVTIKIPIQWFAFELSLPEDKSIITFKEAASIGEKYGMKEEDTTKALQYFHDVSLMLYYPEAKDINDQVFLDHLVFLDPKPILDILSQLLALTYEHADDENTFDDTNEHDNFSLLKSILLDQKQVSKFERINLKDGFFYEEIFIRLKSNTKIFSHSKFECSHLISLLLHLNIITKVEGNEKGHYFIPYALPSYRGSKALTVEESDAQSLLIVWMDKNKCLPVPQGLFPLALMYLHNKKELKIDLSLSRPASYFNFRDAMSIQITLEEMPHTLHFINRYTHIEIAFTGPKKHCSEIRKAVMKAIDKVTDDLHMEHNHANAFACPNDKKKCYCLIVNKDKFIVNYIRGDCPGSSLISESKCRCWFKCSTDAPLHTTDRAKSTEREETDSKETLRESIDTEHNPDPITDKERTAVMKIFGSSDCYYMTIGIGLCVKTADLIDMQGTANTKLHLVFQRWFDADRDVNWDTLIKLCDDFPDELGKAKSNLLAYIGAKENKRKFAETDTSNTKLHLVFQRWFDADRDVNLDTLIKLCDDFPDQLGKAKSKLLAYIGAKENKRKLAETDTRHIFMATSTGKECTEAAVQQIFDPSASHYKLIGTALSVKTDDLMPIPGTATTNLNLVFERWFKAEKNRTWDELIQLCDNYSDKLGRTKANLLEYIGKAGLGESNGTAQANAKKQKIDPKEPVDSAATGEDKSKSEDQKSDPPPDVSKYCPKLEDIDHENKMKKKYITQLTKEEKEFIKKVNVILVTARLVEYRAVMGATEPPSSDGKYIKVVTTDQSANFILGKYGPCNVAVIITGQGPNETERILSSVQNDVKAKYVIAIGICYGAKEDKTEELGDKTKLADIIVAKSIADITEKRYEGPELIINTKEYQCGRELCNLLSQDCLFTFESKSVKVHVGVLASEFTQFRSEDEKQKIFKQVPQALGGEMEANGINRVAKREGGFEWIVIKSIVDWGNEEKNKMWQPFGAVSCARFVQKCLRNLLSNDDPFNYGMDDVEKQEPEGDSVNYEEKIVHVEDLKKSGILEKWCKGGIMMLTLTRVLMIGPAGSGKTCAQCLLLNEDPPPLKSASHSHTNAPSATSSPPADSGLTLVSKHTTDSTPIACKAVKALRIAFDGKETWNRITEDKLLERLALSLKEAVEDNAAQQIQLHLNESEDAFKKEQLKETHEEHTDSCNEEQIDSEPDSKHSSSDPEESESVKESKQEETLEDNSDFENVFKNIVHRISKAGAQLSEKWVYIVDSGGQPAYQELLPVFTRAATLNIITLDISKGLDDKLEFMYRFNGEEFKCHDECSNRKIFNSVVSSASVQKQLDIPFMKKKKDGERNKPKHSMSFVLGTHYDVLIERTNKKDAEKMVKEISKELMSQKNILPQLTERIIEVHENSVIYPVDTLQKDSDKREEISRKILEKMSKCTEVTIEIKVPMHCFVFEIYLEKKAKDKGFVTKKEVIKDCKKDLYMNEEDVEIALTFLHNSTIILYLREIKPELVFVNPQKIINVLSHLLALTYVSYPTPATSLVPNISQDEMTHLKKRGCFKKVLLEKFSGVFSNDFTPDYFINLLQHLHIITELKSQSQDSSYFLPSALPAYNNNSDNDLPKGIKPLYYVWLEQAKNESESKKNVLVPQGIFPLIFVHLLKQKEYKVEFAPHLMYRNAVSLWVWIKEKRFTLYIINRYKHIEVYFKGRQDYRPRKYCPQFRELITTAINKSSVAINVKQNYANAFPCPNKKEQCYCIVDEEKKAAYCKCDSSDISKNDEETYSCWFGLESDSSSA</sequence>
<reference evidence="4" key="1">
    <citation type="submission" date="2017-05" db="UniProtKB">
        <authorList>
            <consortium name="EnsemblMetazoa"/>
        </authorList>
    </citation>
    <scope>IDENTIFICATION</scope>
</reference>
<dbReference type="SUPFAM" id="SSF52540">
    <property type="entry name" value="P-loop containing nucleoside triphosphate hydrolases"/>
    <property type="match status" value="1"/>
</dbReference>
<evidence type="ECO:0000259" key="3">
    <source>
        <dbReference type="Pfam" id="PF01048"/>
    </source>
</evidence>
<dbReference type="Gene3D" id="3.40.50.1580">
    <property type="entry name" value="Nucleoside phosphorylase domain"/>
    <property type="match status" value="1"/>
</dbReference>
<feature type="compositionally biased region" description="Basic and acidic residues" evidence="1">
    <location>
        <begin position="1240"/>
        <end position="1267"/>
    </location>
</feature>
<dbReference type="InterPro" id="IPR000845">
    <property type="entry name" value="Nucleoside_phosphorylase_d"/>
</dbReference>
<proteinExistence type="predicted"/>
<dbReference type="PANTHER" id="PTHR46832">
    <property type="entry name" value="5'-METHYLTHIOADENOSINE/S-ADENOSYLHOMOCYSTEINE NUCLEOSIDASE"/>
    <property type="match status" value="1"/>
</dbReference>
<dbReference type="InParanoid" id="A0A1X7UIX6"/>
<organism evidence="4">
    <name type="scientific">Amphimedon queenslandica</name>
    <name type="common">Sponge</name>
    <dbReference type="NCBI Taxonomy" id="400682"/>
    <lineage>
        <taxon>Eukaryota</taxon>
        <taxon>Metazoa</taxon>
        <taxon>Porifera</taxon>
        <taxon>Demospongiae</taxon>
        <taxon>Heteroscleromorpha</taxon>
        <taxon>Haplosclerida</taxon>
        <taxon>Niphatidae</taxon>
        <taxon>Amphimedon</taxon>
    </lineage>
</organism>
<dbReference type="InterPro" id="IPR027417">
    <property type="entry name" value="P-loop_NTPase"/>
</dbReference>
<dbReference type="OrthoDB" id="20872at2759"/>
<dbReference type="GO" id="GO:0019284">
    <property type="term" value="P:L-methionine salvage from S-adenosylmethionine"/>
    <property type="evidence" value="ECO:0007669"/>
    <property type="project" value="TreeGrafter"/>
</dbReference>
<accession>A0A1X7UIX6</accession>
<dbReference type="Gene3D" id="1.10.10.10">
    <property type="entry name" value="Winged helix-like DNA-binding domain superfamily/Winged helix DNA-binding domain"/>
    <property type="match status" value="1"/>
</dbReference>
<feature type="domain" description="Nucleoside phosphorylase" evidence="3">
    <location>
        <begin position="1333"/>
        <end position="1528"/>
    </location>
</feature>
<evidence type="ECO:0000256" key="2">
    <source>
        <dbReference type="SAM" id="Phobius"/>
    </source>
</evidence>
<evidence type="ECO:0000313" key="4">
    <source>
        <dbReference type="EnsemblMetazoa" id="Aqu2.1.27433_001"/>
    </source>
</evidence>
<keyword evidence="2" id="KW-1133">Transmembrane helix</keyword>
<dbReference type="GO" id="GO:0009116">
    <property type="term" value="P:nucleoside metabolic process"/>
    <property type="evidence" value="ECO:0007669"/>
    <property type="project" value="InterPro"/>
</dbReference>
<dbReference type="Pfam" id="PF01048">
    <property type="entry name" value="PNP_UDP_1"/>
    <property type="match status" value="1"/>
</dbReference>
<dbReference type="GO" id="GO:0008782">
    <property type="term" value="F:adenosylhomocysteine nucleosidase activity"/>
    <property type="evidence" value="ECO:0007669"/>
    <property type="project" value="TreeGrafter"/>
</dbReference>
<feature type="compositionally biased region" description="Basic and acidic residues" evidence="1">
    <location>
        <begin position="1749"/>
        <end position="1771"/>
    </location>
</feature>
<feature type="compositionally biased region" description="Polar residues" evidence="1">
    <location>
        <begin position="348"/>
        <end position="361"/>
    </location>
</feature>
<dbReference type="InterPro" id="IPR036388">
    <property type="entry name" value="WH-like_DNA-bd_sf"/>
</dbReference>
<feature type="compositionally biased region" description="Basic and acidic residues" evidence="1">
    <location>
        <begin position="1726"/>
        <end position="1739"/>
    </location>
</feature>
<name>A0A1X7UIX6_AMPQE</name>
<keyword evidence="2" id="KW-0472">Membrane</keyword>
<dbReference type="PANTHER" id="PTHR46832:SF1">
    <property type="entry name" value="5'-METHYLTHIOADENOSINE_S-ADENOSYLHOMOCYSTEINE NUCLEOSIDASE"/>
    <property type="match status" value="1"/>
</dbReference>
<feature type="transmembrane region" description="Helical" evidence="2">
    <location>
        <begin position="53"/>
        <end position="74"/>
    </location>
</feature>
<feature type="region of interest" description="Disordered" evidence="1">
    <location>
        <begin position="1726"/>
        <end position="1775"/>
    </location>
</feature>
<dbReference type="InterPro" id="IPR035994">
    <property type="entry name" value="Nucleoside_phosphorylase_sf"/>
</dbReference>